<dbReference type="PANTHER" id="PTHR46517:SF1">
    <property type="entry name" value="FRUCTOSE-2,6-BISPHOSPHATASE TIGAR"/>
    <property type="match status" value="1"/>
</dbReference>
<feature type="binding site" evidence="3">
    <location>
        <position position="82"/>
    </location>
    <ligand>
        <name>substrate</name>
    </ligand>
</feature>
<dbReference type="AlphaFoldDB" id="A0A3N4P7X3"/>
<dbReference type="Proteomes" id="UP000281332">
    <property type="component" value="Unassembled WGS sequence"/>
</dbReference>
<dbReference type="PANTHER" id="PTHR46517">
    <property type="entry name" value="FRUCTOSE-2,6-BISPHOSPHATASE TIGAR"/>
    <property type="match status" value="1"/>
</dbReference>
<feature type="chain" id="PRO_5018233381" evidence="5">
    <location>
        <begin position="24"/>
        <end position="253"/>
    </location>
</feature>
<feature type="binding site" evidence="3">
    <location>
        <begin position="108"/>
        <end position="111"/>
    </location>
    <ligand>
        <name>substrate</name>
    </ligand>
</feature>
<feature type="active site" description="Proton donor/acceptor" evidence="2">
    <location>
        <position position="108"/>
    </location>
</feature>
<dbReference type="GO" id="GO:0043456">
    <property type="term" value="P:regulation of pentose-phosphate shunt"/>
    <property type="evidence" value="ECO:0007669"/>
    <property type="project" value="TreeGrafter"/>
</dbReference>
<protein>
    <submittedName>
        <fullName evidence="6">Histidine phosphatase family protein</fullName>
    </submittedName>
</protein>
<gene>
    <name evidence="6" type="ORF">BBB56_02600</name>
</gene>
<dbReference type="CDD" id="cd07067">
    <property type="entry name" value="HP_PGM_like"/>
    <property type="match status" value="1"/>
</dbReference>
<dbReference type="Gene3D" id="3.40.50.1240">
    <property type="entry name" value="Phosphoglycerate mutase-like"/>
    <property type="match status" value="1"/>
</dbReference>
<evidence type="ECO:0000256" key="3">
    <source>
        <dbReference type="PIRSR" id="PIRSR613078-2"/>
    </source>
</evidence>
<dbReference type="InterPro" id="IPR013078">
    <property type="entry name" value="His_Pase_superF_clade-1"/>
</dbReference>
<sequence>MLKPVFMLLCVVTLLLNTLQSYAAEVDLYFVRHGETRFNKSGRVQGWADSPLTPDGVRTAKALGQGLKSTPFIAVWTSDTGRARDTAQLILQARDATPPLIESRALREVSYGQFEGQATRLMWDAAASTVGLASQAALMRAFTAGEKSIADVVNALADADTAHEAEHYPQAAARLKQAVDEIARQAQRAGGGNVLIVSHGMAITVLLHELGYSAQRKPLKNASVTRVHYDAAGHYNVEDVDNIRFVKRGQVEQ</sequence>
<evidence type="ECO:0000256" key="5">
    <source>
        <dbReference type="SAM" id="SignalP"/>
    </source>
</evidence>
<keyword evidence="1" id="KW-0378">Hydrolase</keyword>
<evidence type="ECO:0000313" key="6">
    <source>
        <dbReference type="EMBL" id="RPE04742.1"/>
    </source>
</evidence>
<keyword evidence="5" id="KW-0732">Signal</keyword>
<evidence type="ECO:0000313" key="7">
    <source>
        <dbReference type="Proteomes" id="UP000281332"/>
    </source>
</evidence>
<feature type="active site" description="Tele-phosphohistidine intermediate" evidence="2">
    <location>
        <position position="33"/>
    </location>
</feature>
<feature type="signal peptide" evidence="5">
    <location>
        <begin position="1"/>
        <end position="23"/>
    </location>
</feature>
<dbReference type="Pfam" id="PF00300">
    <property type="entry name" value="His_Phos_1"/>
    <property type="match status" value="2"/>
</dbReference>
<evidence type="ECO:0000256" key="1">
    <source>
        <dbReference type="ARBA" id="ARBA00022801"/>
    </source>
</evidence>
<dbReference type="SUPFAM" id="SSF53254">
    <property type="entry name" value="Phosphoglycerate mutase-like"/>
    <property type="match status" value="1"/>
</dbReference>
<dbReference type="InterPro" id="IPR051695">
    <property type="entry name" value="Phosphoglycerate_Mutase"/>
</dbReference>
<dbReference type="InterPro" id="IPR029033">
    <property type="entry name" value="His_PPase_superfam"/>
</dbReference>
<evidence type="ECO:0000256" key="2">
    <source>
        <dbReference type="PIRSR" id="PIRSR613078-1"/>
    </source>
</evidence>
<name>A0A3N4P7X3_9GAMM</name>
<dbReference type="SMART" id="SM00855">
    <property type="entry name" value="PGAM"/>
    <property type="match status" value="1"/>
</dbReference>
<accession>A0A3N4P7X3</accession>
<dbReference type="RefSeq" id="WP_123798500.1">
    <property type="nucleotide sequence ID" value="NZ_RMVG01000001.1"/>
</dbReference>
<feature type="binding site" evidence="3">
    <location>
        <begin position="32"/>
        <end position="39"/>
    </location>
    <ligand>
        <name>substrate</name>
    </ligand>
</feature>
<reference evidence="6 7" key="1">
    <citation type="submission" date="2018-11" db="EMBL/GenBank/DDBJ databases">
        <title>Whole genome sequencing of Pantoea sp. RIT388.</title>
        <authorList>
            <person name="Gan H.M."/>
            <person name="Hudson A.O."/>
        </authorList>
    </citation>
    <scope>NUCLEOTIDE SEQUENCE [LARGE SCALE GENOMIC DNA]</scope>
    <source>
        <strain evidence="6 7">RIT388</strain>
    </source>
</reference>
<comment type="caution">
    <text evidence="6">The sequence shown here is derived from an EMBL/GenBank/DDBJ whole genome shotgun (WGS) entry which is preliminary data.</text>
</comment>
<dbReference type="GO" id="GO:0004331">
    <property type="term" value="F:fructose-2,6-bisphosphate 2-phosphatase activity"/>
    <property type="evidence" value="ECO:0007669"/>
    <property type="project" value="TreeGrafter"/>
</dbReference>
<organism evidence="6 7">
    <name type="scientific">Candidatus Pantoea deserta</name>
    <dbReference type="NCBI Taxonomy" id="1869313"/>
    <lineage>
        <taxon>Bacteria</taxon>
        <taxon>Pseudomonadati</taxon>
        <taxon>Pseudomonadota</taxon>
        <taxon>Gammaproteobacteria</taxon>
        <taxon>Enterobacterales</taxon>
        <taxon>Erwiniaceae</taxon>
        <taxon>Pantoea</taxon>
    </lineage>
</organism>
<dbReference type="OrthoDB" id="9783269at2"/>
<feature type="site" description="Transition state stabilizer" evidence="4">
    <location>
        <position position="199"/>
    </location>
</feature>
<proteinExistence type="predicted"/>
<dbReference type="EMBL" id="RMVG01000001">
    <property type="protein sequence ID" value="RPE04742.1"/>
    <property type="molecule type" value="Genomic_DNA"/>
</dbReference>
<evidence type="ECO:0000256" key="4">
    <source>
        <dbReference type="PIRSR" id="PIRSR613078-3"/>
    </source>
</evidence>
<dbReference type="GO" id="GO:0045820">
    <property type="term" value="P:negative regulation of glycolytic process"/>
    <property type="evidence" value="ECO:0007669"/>
    <property type="project" value="TreeGrafter"/>
</dbReference>
<dbReference type="GO" id="GO:0005829">
    <property type="term" value="C:cytosol"/>
    <property type="evidence" value="ECO:0007669"/>
    <property type="project" value="TreeGrafter"/>
</dbReference>
<keyword evidence="7" id="KW-1185">Reference proteome</keyword>